<dbReference type="Proteomes" id="UP001058974">
    <property type="component" value="Chromosome 7"/>
</dbReference>
<keyword evidence="9" id="KW-1185">Reference proteome</keyword>
<feature type="non-terminal residue" evidence="8">
    <location>
        <position position="361"/>
    </location>
</feature>
<keyword evidence="5" id="KW-0325">Glycoprotein</keyword>
<dbReference type="InterPro" id="IPR004938">
    <property type="entry name" value="XG_FTase"/>
</dbReference>
<keyword evidence="2 7" id="KW-0328">Glycosyltransferase</keyword>
<dbReference type="Gene3D" id="3.40.50.11350">
    <property type="match status" value="1"/>
</dbReference>
<dbReference type="GO" id="GO:0008107">
    <property type="term" value="F:galactoside 2-alpha-L-fucosyltransferase activity"/>
    <property type="evidence" value="ECO:0007669"/>
    <property type="project" value="InterPro"/>
</dbReference>
<dbReference type="GO" id="GO:0032580">
    <property type="term" value="C:Golgi cisterna membrane"/>
    <property type="evidence" value="ECO:0007669"/>
    <property type="project" value="UniProtKB-SubCell"/>
</dbReference>
<accession>A0A9D4VR66</accession>
<dbReference type="Pfam" id="PF03254">
    <property type="entry name" value="XG_FTase"/>
    <property type="match status" value="1"/>
</dbReference>
<evidence type="ECO:0000256" key="7">
    <source>
        <dbReference type="RuleBase" id="RU367004"/>
    </source>
</evidence>
<sequence length="361" mass="41426">FQHFMEILQVTKVRMLQISKKFTLLFVVIFIAFSIVLTMHSKSSFSLFEVFTKDKMQQLVGQNKNAHNITNVTTNGGPVQNTSSHHNFKGAYNNVENNTASKSDQYFLPSLFMTPFFNTELEKMFVEKDTVFHHLGRYLFHPSNSAWRLITKIYQKHLAKADEKIGIQIRVYNPVTTPQQVIANLVLNCTLENNLLPKVLDMKSSISSKTTTKVVLVASLNPQYGENLKTMYMNKSTVSGEVIEIFQPSHEDQQKFNDNEHNMKAWVDMYLLSLSDVLVTTSLSTFGYVAQGLGNLRPWLLYKLVNNETHYPACEREFSMEPCYHSPPKHYCSGKPIMEFSSSFLYMRKCKDFGFGVKLVS</sequence>
<comment type="similarity">
    <text evidence="1 7">Belongs to the glycosyltransferase 37 family.</text>
</comment>
<comment type="subcellular location">
    <subcellularLocation>
        <location evidence="7">Golgi apparatus</location>
        <location evidence="7">Golgi stack membrane</location>
        <topology evidence="7">Single-pass type II membrane protein</topology>
    </subcellularLocation>
</comment>
<comment type="function">
    <text evidence="7">May be involved in cell wall biosynthesis.</text>
</comment>
<keyword evidence="6 7" id="KW-0961">Cell wall biogenesis/degradation</keyword>
<keyword evidence="7" id="KW-1133">Transmembrane helix</keyword>
<dbReference type="Gramene" id="Psat07G0341100-T2">
    <property type="protein sequence ID" value="KAI5387256.1"/>
    <property type="gene ID" value="KIW84_073411"/>
</dbReference>
<dbReference type="EMBL" id="JAMSHJ010000007">
    <property type="protein sequence ID" value="KAI5387256.1"/>
    <property type="molecule type" value="Genomic_DNA"/>
</dbReference>
<keyword evidence="7" id="KW-0472">Membrane</keyword>
<keyword evidence="7" id="KW-0812">Transmembrane</keyword>
<comment type="caution">
    <text evidence="8">The sequence shown here is derived from an EMBL/GenBank/DDBJ whole genome shotgun (WGS) entry which is preliminary data.</text>
</comment>
<evidence type="ECO:0000256" key="2">
    <source>
        <dbReference type="ARBA" id="ARBA00022676"/>
    </source>
</evidence>
<evidence type="ECO:0000313" key="9">
    <source>
        <dbReference type="Proteomes" id="UP001058974"/>
    </source>
</evidence>
<dbReference type="PANTHER" id="PTHR31889:SF57">
    <property type="entry name" value="FUCOSYLTRANSFERASE"/>
    <property type="match status" value="1"/>
</dbReference>
<evidence type="ECO:0000313" key="8">
    <source>
        <dbReference type="EMBL" id="KAI5387256.1"/>
    </source>
</evidence>
<dbReference type="GO" id="GO:0071555">
    <property type="term" value="P:cell wall organization"/>
    <property type="evidence" value="ECO:0007669"/>
    <property type="project" value="UniProtKB-UniRule"/>
</dbReference>
<dbReference type="PANTHER" id="PTHR31889">
    <property type="entry name" value="FUCOSYLTRANSFERASE 2-RELATED"/>
    <property type="match status" value="1"/>
</dbReference>
<organism evidence="8 9">
    <name type="scientific">Pisum sativum</name>
    <name type="common">Garden pea</name>
    <name type="synonym">Lathyrus oleraceus</name>
    <dbReference type="NCBI Taxonomy" id="3888"/>
    <lineage>
        <taxon>Eukaryota</taxon>
        <taxon>Viridiplantae</taxon>
        <taxon>Streptophyta</taxon>
        <taxon>Embryophyta</taxon>
        <taxon>Tracheophyta</taxon>
        <taxon>Spermatophyta</taxon>
        <taxon>Magnoliopsida</taxon>
        <taxon>eudicotyledons</taxon>
        <taxon>Gunneridae</taxon>
        <taxon>Pentapetalae</taxon>
        <taxon>rosids</taxon>
        <taxon>fabids</taxon>
        <taxon>Fabales</taxon>
        <taxon>Fabaceae</taxon>
        <taxon>Papilionoideae</taxon>
        <taxon>50 kb inversion clade</taxon>
        <taxon>NPAAA clade</taxon>
        <taxon>Hologalegina</taxon>
        <taxon>IRL clade</taxon>
        <taxon>Fabeae</taxon>
        <taxon>Lathyrus</taxon>
    </lineage>
</organism>
<gene>
    <name evidence="8" type="ORF">KIW84_073411</name>
</gene>
<dbReference type="EC" id="2.4.1.-" evidence="7"/>
<reference evidence="8 9" key="1">
    <citation type="journal article" date="2022" name="Nat. Genet.">
        <title>Improved pea reference genome and pan-genome highlight genomic features and evolutionary characteristics.</title>
        <authorList>
            <person name="Yang T."/>
            <person name="Liu R."/>
            <person name="Luo Y."/>
            <person name="Hu S."/>
            <person name="Wang D."/>
            <person name="Wang C."/>
            <person name="Pandey M.K."/>
            <person name="Ge S."/>
            <person name="Xu Q."/>
            <person name="Li N."/>
            <person name="Li G."/>
            <person name="Huang Y."/>
            <person name="Saxena R.K."/>
            <person name="Ji Y."/>
            <person name="Li M."/>
            <person name="Yan X."/>
            <person name="He Y."/>
            <person name="Liu Y."/>
            <person name="Wang X."/>
            <person name="Xiang C."/>
            <person name="Varshney R.K."/>
            <person name="Ding H."/>
            <person name="Gao S."/>
            <person name="Zong X."/>
        </authorList>
    </citation>
    <scope>NUCLEOTIDE SEQUENCE [LARGE SCALE GENOMIC DNA]</scope>
    <source>
        <strain evidence="8 9">cv. Zhongwan 6</strain>
    </source>
</reference>
<evidence type="ECO:0000256" key="1">
    <source>
        <dbReference type="ARBA" id="ARBA00010481"/>
    </source>
</evidence>
<evidence type="ECO:0000256" key="5">
    <source>
        <dbReference type="ARBA" id="ARBA00023180"/>
    </source>
</evidence>
<keyword evidence="3 7" id="KW-0808">Transferase</keyword>
<evidence type="ECO:0000256" key="4">
    <source>
        <dbReference type="ARBA" id="ARBA00023034"/>
    </source>
</evidence>
<proteinExistence type="inferred from homology"/>
<dbReference type="GO" id="GO:0009969">
    <property type="term" value="P:xyloglucan biosynthetic process"/>
    <property type="evidence" value="ECO:0007669"/>
    <property type="project" value="TreeGrafter"/>
</dbReference>
<evidence type="ECO:0000256" key="3">
    <source>
        <dbReference type="ARBA" id="ARBA00022679"/>
    </source>
</evidence>
<evidence type="ECO:0000256" key="6">
    <source>
        <dbReference type="ARBA" id="ARBA00023316"/>
    </source>
</evidence>
<name>A0A9D4VR66_PEA</name>
<dbReference type="GO" id="GO:0042546">
    <property type="term" value="P:cell wall biogenesis"/>
    <property type="evidence" value="ECO:0007669"/>
    <property type="project" value="InterPro"/>
</dbReference>
<dbReference type="AlphaFoldDB" id="A0A9D4VR66"/>
<protein>
    <recommendedName>
        <fullName evidence="7">Fucosyltransferase</fullName>
        <ecNumber evidence="7">2.4.1.-</ecNumber>
    </recommendedName>
</protein>
<keyword evidence="4 7" id="KW-0333">Golgi apparatus</keyword>
<feature type="transmembrane region" description="Helical" evidence="7">
    <location>
        <begin position="22"/>
        <end position="40"/>
    </location>
</feature>